<dbReference type="eggNOG" id="KOG2952">
    <property type="taxonomic scope" value="Eukaryota"/>
</dbReference>
<evidence type="ECO:0000256" key="3">
    <source>
        <dbReference type="ARBA" id="ARBA00022692"/>
    </source>
</evidence>
<keyword evidence="5 6" id="KW-0472">Membrane</keyword>
<dbReference type="GO" id="GO:0005783">
    <property type="term" value="C:endoplasmic reticulum"/>
    <property type="evidence" value="ECO:0007669"/>
    <property type="project" value="EnsemblFungi"/>
</dbReference>
<comment type="subcellular location">
    <subcellularLocation>
        <location evidence="1">Membrane</location>
    </subcellularLocation>
</comment>
<reference evidence="10" key="1">
    <citation type="journal article" date="2014" name="Microb. Cell Fact.">
        <title>Exploiting Issatchenkia orientalis SD108 for succinic acid production.</title>
        <authorList>
            <person name="Xiao H."/>
            <person name="Shao Z."/>
            <person name="Jiang Y."/>
            <person name="Dole S."/>
            <person name="Zhao H."/>
        </authorList>
    </citation>
    <scope>NUCLEOTIDE SEQUENCE [LARGE SCALE GENOMIC DNA]</scope>
    <source>
        <strain evidence="10">SD108</strain>
    </source>
</reference>
<name>A0A099NZD0_PICKU</name>
<comment type="similarity">
    <text evidence="2 6">Belongs to the CDC50/LEM3 family.</text>
</comment>
<feature type="transmembrane region" description="Helical" evidence="8">
    <location>
        <begin position="387"/>
        <end position="412"/>
    </location>
</feature>
<accession>A0A099NZD0</accession>
<dbReference type="GO" id="GO:0007166">
    <property type="term" value="P:cell surface receptor signaling pathway"/>
    <property type="evidence" value="ECO:0007669"/>
    <property type="project" value="EnsemblFungi"/>
</dbReference>
<dbReference type="PIRSF" id="PIRSF015840">
    <property type="entry name" value="DUF284_TM_euk"/>
    <property type="match status" value="1"/>
</dbReference>
<evidence type="ECO:0008006" key="11">
    <source>
        <dbReference type="Google" id="ProtNLM"/>
    </source>
</evidence>
<gene>
    <name evidence="9" type="ORF">JL09_g2843</name>
</gene>
<evidence type="ECO:0000256" key="8">
    <source>
        <dbReference type="SAM" id="Phobius"/>
    </source>
</evidence>
<proteinExistence type="inferred from homology"/>
<dbReference type="GO" id="GO:0140345">
    <property type="term" value="F:phosphatidylcholine flippase activity"/>
    <property type="evidence" value="ECO:0007669"/>
    <property type="project" value="EnsemblFungi"/>
</dbReference>
<feature type="compositionally biased region" description="Basic and acidic residues" evidence="7">
    <location>
        <begin position="26"/>
        <end position="45"/>
    </location>
</feature>
<keyword evidence="3 8" id="KW-0812">Transmembrane</keyword>
<dbReference type="VEuPathDB" id="FungiDB:C5L36_0B07050"/>
<evidence type="ECO:0000256" key="1">
    <source>
        <dbReference type="ARBA" id="ARBA00004370"/>
    </source>
</evidence>
<dbReference type="Pfam" id="PF03381">
    <property type="entry name" value="CDC50"/>
    <property type="match status" value="1"/>
</dbReference>
<dbReference type="EMBL" id="JQFK01000026">
    <property type="protein sequence ID" value="KGK37965.1"/>
    <property type="molecule type" value="Genomic_DNA"/>
</dbReference>
<dbReference type="GO" id="GO:0005886">
    <property type="term" value="C:plasma membrane"/>
    <property type="evidence" value="ECO:0007669"/>
    <property type="project" value="EnsemblFungi"/>
</dbReference>
<feature type="region of interest" description="Disordered" evidence="7">
    <location>
        <begin position="21"/>
        <end position="70"/>
    </location>
</feature>
<feature type="compositionally biased region" description="Acidic residues" evidence="7">
    <location>
        <begin position="46"/>
        <end position="56"/>
    </location>
</feature>
<feature type="transmembrane region" description="Helical" evidence="8">
    <location>
        <begin position="90"/>
        <end position="109"/>
    </location>
</feature>
<evidence type="ECO:0000256" key="5">
    <source>
        <dbReference type="ARBA" id="ARBA00023136"/>
    </source>
</evidence>
<organism evidence="9 10">
    <name type="scientific">Pichia kudriavzevii</name>
    <name type="common">Yeast</name>
    <name type="synonym">Issatchenkia orientalis</name>
    <dbReference type="NCBI Taxonomy" id="4909"/>
    <lineage>
        <taxon>Eukaryota</taxon>
        <taxon>Fungi</taxon>
        <taxon>Dikarya</taxon>
        <taxon>Ascomycota</taxon>
        <taxon>Saccharomycotina</taxon>
        <taxon>Pichiomycetes</taxon>
        <taxon>Pichiales</taxon>
        <taxon>Pichiaceae</taxon>
        <taxon>Pichia</taxon>
    </lineage>
</organism>
<dbReference type="InterPro" id="IPR005045">
    <property type="entry name" value="CDC50/LEM3_fam"/>
</dbReference>
<dbReference type="Proteomes" id="UP000029867">
    <property type="component" value="Unassembled WGS sequence"/>
</dbReference>
<evidence type="ECO:0000256" key="7">
    <source>
        <dbReference type="SAM" id="MobiDB-lite"/>
    </source>
</evidence>
<evidence type="ECO:0000256" key="6">
    <source>
        <dbReference type="PIRNR" id="PIRNR015840"/>
    </source>
</evidence>
<dbReference type="GO" id="GO:0015247">
    <property type="term" value="F:aminophospholipid flippase activity"/>
    <property type="evidence" value="ECO:0007669"/>
    <property type="project" value="EnsemblFungi"/>
</dbReference>
<dbReference type="PANTHER" id="PTHR10926:SF20">
    <property type="entry name" value="PHOSPHOLIPID-TRANSPORTING ATPASE ACCESSORY SUBUNIT LEM3"/>
    <property type="match status" value="1"/>
</dbReference>
<dbReference type="GO" id="GO:0044088">
    <property type="term" value="P:regulation of vacuole organization"/>
    <property type="evidence" value="ECO:0007669"/>
    <property type="project" value="EnsemblFungi"/>
</dbReference>
<comment type="caution">
    <text evidence="9">The sequence shown here is derived from an EMBL/GenBank/DDBJ whole genome shotgun (WGS) entry which is preliminary data.</text>
</comment>
<dbReference type="PANTHER" id="PTHR10926">
    <property type="entry name" value="CELL CYCLE CONTROL PROTEIN 50"/>
    <property type="match status" value="1"/>
</dbReference>
<dbReference type="GO" id="GO:1990531">
    <property type="term" value="C:phospholipid-translocating ATPase complex"/>
    <property type="evidence" value="ECO:0007669"/>
    <property type="project" value="EnsemblFungi"/>
</dbReference>
<dbReference type="GO" id="GO:0005794">
    <property type="term" value="C:Golgi apparatus"/>
    <property type="evidence" value="ECO:0007669"/>
    <property type="project" value="TreeGrafter"/>
</dbReference>
<sequence length="433" mass="48308">MVQSHGVSNLQANMQNIFGGLRKRANKEGAEQKGEDSSVHLNDRDDLMEDDDDEYEAPLKSKKNTRRPKETAFTQQHLAAVHPILTAKTIVPLFVCLAIIFIPIGAAMLKASENVQDLQIDYSHCSEVAKEGTWTTVPDEYYEFHFQEDVTIKPQWRLGSDSAWDAYPEEKVICEVQFEIPNTMKGPIYYFYKLTNFHANHRQYVKSFSEDQIQGKVASVSTIRDSVGQNCKPLATDDAGKIIYPCGLIANSMFNDTFTSNLIGVNGTTSDFTMTNKGIAWSTNSKRFQKTQYSYKDIVPPPNWVKKFPEGYNSSNVPDISQWAEFQNWMAPAALADFSNMVLRSDEDLGKGVYQTNVGLHFPTVEYNGKKIIYITTSSAIGGRNSFLGVAWIIGGAICLALALAVFVGVLLKGRKSGDTSLLSWNRGVVDDE</sequence>
<protein>
    <recommendedName>
        <fullName evidence="11">Alkylphosphocholine resistance protein LEM3</fullName>
    </recommendedName>
</protein>
<dbReference type="HOGENOM" id="CLU_025025_0_1_1"/>
<evidence type="ECO:0000256" key="2">
    <source>
        <dbReference type="ARBA" id="ARBA00009457"/>
    </source>
</evidence>
<evidence type="ECO:0000313" key="10">
    <source>
        <dbReference type="Proteomes" id="UP000029867"/>
    </source>
</evidence>
<dbReference type="AlphaFoldDB" id="A0A099NZD0"/>
<evidence type="ECO:0000256" key="4">
    <source>
        <dbReference type="ARBA" id="ARBA00022989"/>
    </source>
</evidence>
<keyword evidence="4 8" id="KW-1133">Transmembrane helix</keyword>
<evidence type="ECO:0000313" key="9">
    <source>
        <dbReference type="EMBL" id="KGK37965.1"/>
    </source>
</evidence>